<dbReference type="EMBL" id="GQ357915">
    <property type="protein sequence ID" value="ACV50133.1"/>
    <property type="molecule type" value="Genomic_DNA"/>
</dbReference>
<protein>
    <submittedName>
        <fullName evidence="1">Uncharacterized protein</fullName>
    </submittedName>
</protein>
<accession>C9DG82</accession>
<dbReference type="Proteomes" id="UP000008986">
    <property type="component" value="Segment"/>
</dbReference>
<dbReference type="GeneID" id="8684059"/>
<sequence>MKTFFSSLLSAMLGIIIYTSIQRHPTPQPTQHIVMTVPEADWRLNVQTQEHEICNKSLYGCIWTPVQQFPSPGTQVLSVKVINQNQLQVTWK</sequence>
<reference evidence="2" key="1">
    <citation type="submission" date="2009-07" db="EMBL/GenBank/DDBJ databases">
        <authorList>
            <person name="Kropinski A.M."/>
            <person name="Villegas A."/>
            <person name="Lingohr E.J."/>
        </authorList>
    </citation>
    <scope>NUCLEOTIDE SEQUENCE [LARGE SCALE GENOMIC DNA]</scope>
</reference>
<keyword evidence="2" id="KW-1185">Reference proteome</keyword>
<dbReference type="KEGG" id="vg:8684059"/>
<gene>
    <name evidence="1" type="primary">111</name>
</gene>
<dbReference type="RefSeq" id="YP_003358965.1">
    <property type="nucleotide sequence ID" value="NC_013697.1"/>
</dbReference>
<name>C9DG82_BPW14</name>
<evidence type="ECO:0000313" key="2">
    <source>
        <dbReference type="Proteomes" id="UP000008986"/>
    </source>
</evidence>
<evidence type="ECO:0000313" key="1">
    <source>
        <dbReference type="EMBL" id="ACV50133.1"/>
    </source>
</evidence>
<proteinExistence type="predicted"/>
<organism evidence="1 2">
    <name type="scientific">Delftia phage PhiW-14</name>
    <name type="common">Deftia acidovorans bacteriophage phiW-14</name>
    <dbReference type="NCBI Taxonomy" id="665032"/>
    <lineage>
        <taxon>Viruses</taxon>
        <taxon>Duplodnaviria</taxon>
        <taxon>Heunggongvirae</taxon>
        <taxon>Uroviricota</taxon>
        <taxon>Caudoviricetes</taxon>
        <taxon>Ionavirus</taxon>
        <taxon>Ionavirus W14</taxon>
    </lineage>
</organism>
<organismHost>
    <name type="scientific">Delftia acidovorans</name>
    <name type="common">Pseudomonas acidovorans</name>
    <name type="synonym">Comamonas acidovorans</name>
    <dbReference type="NCBI Taxonomy" id="80866"/>
</organismHost>